<accession>W1PVH2</accession>
<keyword evidence="2" id="KW-1185">Reference proteome</keyword>
<proteinExistence type="predicted"/>
<dbReference type="Gramene" id="ERN11285">
    <property type="protein sequence ID" value="ERN11285"/>
    <property type="gene ID" value="AMTR_s00024p00241030"/>
</dbReference>
<gene>
    <name evidence="1" type="ORF">AMTR_s00024p00241030</name>
</gene>
<dbReference type="HOGENOM" id="CLU_2029793_0_0_1"/>
<dbReference type="AlphaFoldDB" id="W1PVH2"/>
<dbReference type="Proteomes" id="UP000017836">
    <property type="component" value="Unassembled WGS sequence"/>
</dbReference>
<evidence type="ECO:0000313" key="2">
    <source>
        <dbReference type="Proteomes" id="UP000017836"/>
    </source>
</evidence>
<protein>
    <submittedName>
        <fullName evidence="1">Uncharacterized protein</fullName>
    </submittedName>
</protein>
<reference evidence="2" key="1">
    <citation type="journal article" date="2013" name="Science">
        <title>The Amborella genome and the evolution of flowering plants.</title>
        <authorList>
            <consortium name="Amborella Genome Project"/>
        </authorList>
    </citation>
    <scope>NUCLEOTIDE SEQUENCE [LARGE SCALE GENOMIC DNA]</scope>
</reference>
<evidence type="ECO:0000313" key="1">
    <source>
        <dbReference type="EMBL" id="ERN11285.1"/>
    </source>
</evidence>
<dbReference type="EMBL" id="KI392710">
    <property type="protein sequence ID" value="ERN11285.1"/>
    <property type="molecule type" value="Genomic_DNA"/>
</dbReference>
<organism evidence="1 2">
    <name type="scientific">Amborella trichopoda</name>
    <dbReference type="NCBI Taxonomy" id="13333"/>
    <lineage>
        <taxon>Eukaryota</taxon>
        <taxon>Viridiplantae</taxon>
        <taxon>Streptophyta</taxon>
        <taxon>Embryophyta</taxon>
        <taxon>Tracheophyta</taxon>
        <taxon>Spermatophyta</taxon>
        <taxon>Magnoliopsida</taxon>
        <taxon>Amborellales</taxon>
        <taxon>Amborellaceae</taxon>
        <taxon>Amborella</taxon>
    </lineage>
</organism>
<sequence length="122" mass="13505">MVRWLGICPMALIRSKRAKASSARPECTNPLIIVFQATTLRSLSSIPSKTFHALTISPFFAYKYTRAVRETSPSQSFRENTNLHFSESSIESLAQAESTLTIVSFDGFTPLSLISTNTLRAS</sequence>
<name>W1PVH2_AMBTC</name>